<accession>A0AAU7VYV2</accession>
<proteinExistence type="predicted"/>
<gene>
    <name evidence="1" type="ORF">ABS642_01040</name>
</gene>
<reference evidence="1" key="1">
    <citation type="submission" date="2024-06" db="EMBL/GenBank/DDBJ databases">
        <title>Draft genome sequence of Microbacterium sp. strain A8/3-1, isolated from Oxytropis tragacanthoides Fisch. ex DC. Root nodules in the Altai region of Russia.</title>
        <authorList>
            <person name="Sazanova A."/>
            <person name="Guro P."/>
            <person name="Kuznetsova I."/>
            <person name="Belimov A."/>
            <person name="Safronova V."/>
        </authorList>
    </citation>
    <scope>NUCLEOTIDE SEQUENCE</scope>
    <source>
        <strain evidence="1">A8/3-1</strain>
    </source>
</reference>
<dbReference type="AlphaFoldDB" id="A0AAU7VYV2"/>
<evidence type="ECO:0000313" key="1">
    <source>
        <dbReference type="EMBL" id="XBX78706.1"/>
    </source>
</evidence>
<sequence length="127" mass="13479">MTPVQAGRFFRAYVASRLVSLGVSGASARTDQARRPVRLSEAFAEAAERPASDVLGVPGWSLVTSHRMPLDVAKALDAARVAAALDGNQKFAAICSRPGANPEASYVVTTMEVLADLVRESDHDLAR</sequence>
<dbReference type="EMBL" id="CP158357">
    <property type="protein sequence ID" value="XBX78706.1"/>
    <property type="molecule type" value="Genomic_DNA"/>
</dbReference>
<protein>
    <submittedName>
        <fullName evidence="1">Uncharacterized protein</fullName>
    </submittedName>
</protein>
<dbReference type="RefSeq" id="WP_350351933.1">
    <property type="nucleotide sequence ID" value="NZ_CP158357.1"/>
</dbReference>
<name>A0AAU7VYV2_9MICO</name>
<organism evidence="1">
    <name type="scientific">Microbacterium sp. A8/3-1</name>
    <dbReference type="NCBI Taxonomy" id="3160749"/>
    <lineage>
        <taxon>Bacteria</taxon>
        <taxon>Bacillati</taxon>
        <taxon>Actinomycetota</taxon>
        <taxon>Actinomycetes</taxon>
        <taxon>Micrococcales</taxon>
        <taxon>Microbacteriaceae</taxon>
        <taxon>Microbacterium</taxon>
    </lineage>
</organism>